<evidence type="ECO:0000313" key="2">
    <source>
        <dbReference type="Proteomes" id="UP000634136"/>
    </source>
</evidence>
<dbReference type="Proteomes" id="UP000634136">
    <property type="component" value="Unassembled WGS sequence"/>
</dbReference>
<accession>A0A834SR00</accession>
<dbReference type="AlphaFoldDB" id="A0A834SR00"/>
<dbReference type="EMBL" id="JAAIUW010000011">
    <property type="protein sequence ID" value="KAF7808943.1"/>
    <property type="molecule type" value="Genomic_DNA"/>
</dbReference>
<gene>
    <name evidence="1" type="ORF">G2W53_035686</name>
</gene>
<organism evidence="1 2">
    <name type="scientific">Senna tora</name>
    <dbReference type="NCBI Taxonomy" id="362788"/>
    <lineage>
        <taxon>Eukaryota</taxon>
        <taxon>Viridiplantae</taxon>
        <taxon>Streptophyta</taxon>
        <taxon>Embryophyta</taxon>
        <taxon>Tracheophyta</taxon>
        <taxon>Spermatophyta</taxon>
        <taxon>Magnoliopsida</taxon>
        <taxon>eudicotyledons</taxon>
        <taxon>Gunneridae</taxon>
        <taxon>Pentapetalae</taxon>
        <taxon>rosids</taxon>
        <taxon>fabids</taxon>
        <taxon>Fabales</taxon>
        <taxon>Fabaceae</taxon>
        <taxon>Caesalpinioideae</taxon>
        <taxon>Cassia clade</taxon>
        <taxon>Senna</taxon>
    </lineage>
</organism>
<keyword evidence="2" id="KW-1185">Reference proteome</keyword>
<protein>
    <submittedName>
        <fullName evidence="1">Uncharacterized protein</fullName>
    </submittedName>
</protein>
<proteinExistence type="predicted"/>
<comment type="caution">
    <text evidence="1">The sequence shown here is derived from an EMBL/GenBank/DDBJ whole genome shotgun (WGS) entry which is preliminary data.</text>
</comment>
<sequence length="45" mass="4938">MEIWGGRGRWRTTLSYAKIGMPEEAKVAMIDVGDGRVGCCKLPVV</sequence>
<evidence type="ECO:0000313" key="1">
    <source>
        <dbReference type="EMBL" id="KAF7808943.1"/>
    </source>
</evidence>
<name>A0A834SR00_9FABA</name>
<reference evidence="1" key="1">
    <citation type="submission" date="2020-09" db="EMBL/GenBank/DDBJ databases">
        <title>Genome-Enabled Discovery of Anthraquinone Biosynthesis in Senna tora.</title>
        <authorList>
            <person name="Kang S.-H."/>
            <person name="Pandey R.P."/>
            <person name="Lee C.-M."/>
            <person name="Sim J.-S."/>
            <person name="Jeong J.-T."/>
            <person name="Choi B.-S."/>
            <person name="Jung M."/>
            <person name="Ginzburg D."/>
            <person name="Zhao K."/>
            <person name="Won S.Y."/>
            <person name="Oh T.-J."/>
            <person name="Yu Y."/>
            <person name="Kim N.-H."/>
            <person name="Lee O.R."/>
            <person name="Lee T.-H."/>
            <person name="Bashyal P."/>
            <person name="Kim T.-S."/>
            <person name="Lee W.-H."/>
            <person name="Kawkins C."/>
            <person name="Kim C.-K."/>
            <person name="Kim J.S."/>
            <person name="Ahn B.O."/>
            <person name="Rhee S.Y."/>
            <person name="Sohng J.K."/>
        </authorList>
    </citation>
    <scope>NUCLEOTIDE SEQUENCE</scope>
    <source>
        <tissue evidence="1">Leaf</tissue>
    </source>
</reference>